<comment type="caution">
    <text evidence="1">The sequence shown here is derived from an EMBL/GenBank/DDBJ whole genome shotgun (WGS) entry which is preliminary data.</text>
</comment>
<dbReference type="Proteomes" id="UP000074108">
    <property type="component" value="Unassembled WGS sequence"/>
</dbReference>
<organism evidence="1 2">
    <name type="scientific">Bacillus coahuilensis p1.1.43</name>
    <dbReference type="NCBI Taxonomy" id="1150625"/>
    <lineage>
        <taxon>Bacteria</taxon>
        <taxon>Bacillati</taxon>
        <taxon>Bacillota</taxon>
        <taxon>Bacilli</taxon>
        <taxon>Bacillales</taxon>
        <taxon>Bacillaceae</taxon>
        <taxon>Bacillus</taxon>
    </lineage>
</organism>
<evidence type="ECO:0000313" key="1">
    <source>
        <dbReference type="EMBL" id="KUP05347.1"/>
    </source>
</evidence>
<proteinExistence type="predicted"/>
<evidence type="ECO:0000313" key="2">
    <source>
        <dbReference type="Proteomes" id="UP000074108"/>
    </source>
</evidence>
<gene>
    <name evidence="1" type="ORF">Q75_12550</name>
</gene>
<dbReference type="OrthoDB" id="2943498at2"/>
<dbReference type="AlphaFoldDB" id="A0A147K6D3"/>
<reference evidence="1 2" key="1">
    <citation type="journal article" date="2016" name="Front. Microbiol.">
        <title>Microevolution Analysis of Bacillus coahuilensis Unveils Differences in Phosphorus Acquisition Strategies and Their Regulation.</title>
        <authorList>
            <person name="Gomez-Lunar Z."/>
            <person name="Hernandez-Gonzalez I."/>
            <person name="Rodriguez-Torres M.D."/>
            <person name="Souza V."/>
            <person name="Olmedo-Alvarez G."/>
        </authorList>
    </citation>
    <scope>NUCLEOTIDE SEQUENCE [LARGE SCALE GENOMIC DNA]</scope>
    <source>
        <strain evidence="2">p1.1.43</strain>
    </source>
</reference>
<name>A0A147K6D3_9BACI</name>
<dbReference type="STRING" id="1150625.Q75_12550"/>
<keyword evidence="2" id="KW-1185">Reference proteome</keyword>
<dbReference type="PATRIC" id="fig|1150625.3.peg.2639"/>
<protein>
    <submittedName>
        <fullName evidence="1">Uncharacterized protein</fullName>
    </submittedName>
</protein>
<accession>A0A147K6D3</accession>
<dbReference type="EMBL" id="LDYG01000039">
    <property type="protein sequence ID" value="KUP05347.1"/>
    <property type="molecule type" value="Genomic_DNA"/>
</dbReference>
<sequence length="77" mass="9159">MQRKITYTGIVFTLLLTLAYIAEETRKDRNFIQKQETKALEGTILPLNNETTVEVNEWFQDVEELPFQPREYIRIIP</sequence>
<dbReference type="RefSeq" id="WP_010174534.1">
    <property type="nucleotide sequence ID" value="NZ_LDYG01000039.1"/>
</dbReference>